<dbReference type="AlphaFoldDB" id="A0A0K9F140"/>
<comment type="caution">
    <text evidence="1">The sequence shown here is derived from an EMBL/GenBank/DDBJ whole genome shotgun (WGS) entry which is preliminary data.</text>
</comment>
<dbReference type="EMBL" id="LFXJ01000013">
    <property type="protein sequence ID" value="KMY28299.1"/>
    <property type="molecule type" value="Genomic_DNA"/>
</dbReference>
<protein>
    <submittedName>
        <fullName evidence="1">Uncharacterized protein</fullName>
    </submittedName>
</protein>
<organism evidence="1 2">
    <name type="scientific">Lysinibacillus xylanilyticus</name>
    <dbReference type="NCBI Taxonomy" id="582475"/>
    <lineage>
        <taxon>Bacteria</taxon>
        <taxon>Bacillati</taxon>
        <taxon>Bacillota</taxon>
        <taxon>Bacilli</taxon>
        <taxon>Bacillales</taxon>
        <taxon>Bacillaceae</taxon>
        <taxon>Lysinibacillus</taxon>
    </lineage>
</organism>
<evidence type="ECO:0000313" key="2">
    <source>
        <dbReference type="Proteomes" id="UP000037326"/>
    </source>
</evidence>
<dbReference type="GeneID" id="96601580"/>
<dbReference type="PATRIC" id="fig|582475.4.peg.4772"/>
<evidence type="ECO:0000313" key="1">
    <source>
        <dbReference type="EMBL" id="KMY28299.1"/>
    </source>
</evidence>
<dbReference type="RefSeq" id="WP_049669057.1">
    <property type="nucleotide sequence ID" value="NZ_LFXJ01000013.1"/>
</dbReference>
<name>A0A0K9F140_9BACI</name>
<proteinExistence type="predicted"/>
<sequence>MKKIQEVLFFINSRETQIEFNSYNINSNPETVEIIKLSYGQYRSDFEIENTWKVDLEIGQILIEYPTFETPLTEPVKHLL</sequence>
<accession>A0A0K9F140</accession>
<gene>
    <name evidence="1" type="ORF">ACZ11_24030</name>
</gene>
<dbReference type="Proteomes" id="UP000037326">
    <property type="component" value="Unassembled WGS sequence"/>
</dbReference>
<reference evidence="2" key="1">
    <citation type="submission" date="2015-07" db="EMBL/GenBank/DDBJ databases">
        <authorList>
            <consortium name="Consortium for Microbial Forensics and Genomics (microFORGE)"/>
            <person name="Knight B.M."/>
            <person name="Roberts D.P."/>
            <person name="Lin D."/>
            <person name="Hari K."/>
            <person name="Fletcher J."/>
            <person name="Melcher U."/>
            <person name="Blagden T."/>
            <person name="Winegar R.A."/>
        </authorList>
    </citation>
    <scope>NUCLEOTIDE SEQUENCE [LARGE SCALE GENOMIC DNA]</scope>
    <source>
        <strain evidence="2">DSM 23493</strain>
    </source>
</reference>